<name>A0A6C0C728_9ZZZZ</name>
<keyword evidence="3" id="KW-0862">Zinc</keyword>
<evidence type="ECO:0000256" key="2">
    <source>
        <dbReference type="ARBA" id="ARBA00022771"/>
    </source>
</evidence>
<dbReference type="Pfam" id="PF01428">
    <property type="entry name" value="zf-AN1"/>
    <property type="match status" value="1"/>
</dbReference>
<reference evidence="5" key="1">
    <citation type="journal article" date="2020" name="Nature">
        <title>Giant virus diversity and host interactions through global metagenomics.</title>
        <authorList>
            <person name="Schulz F."/>
            <person name="Roux S."/>
            <person name="Paez-Espino D."/>
            <person name="Jungbluth S."/>
            <person name="Walsh D.A."/>
            <person name="Denef V.J."/>
            <person name="McMahon K.D."/>
            <person name="Konstantinidis K.T."/>
            <person name="Eloe-Fadrosh E.A."/>
            <person name="Kyrpides N.C."/>
            <person name="Woyke T."/>
        </authorList>
    </citation>
    <scope>NUCLEOTIDE SEQUENCE</scope>
    <source>
        <strain evidence="5">GVMAG-M-3300020187-37</strain>
    </source>
</reference>
<protein>
    <recommendedName>
        <fullName evidence="4">AN1-type domain-containing protein</fullName>
    </recommendedName>
</protein>
<dbReference type="EMBL" id="MN739344">
    <property type="protein sequence ID" value="QHS99458.1"/>
    <property type="molecule type" value="Genomic_DNA"/>
</dbReference>
<keyword evidence="1" id="KW-0479">Metal-binding</keyword>
<dbReference type="InterPro" id="IPR035896">
    <property type="entry name" value="AN1-like_Znf"/>
</dbReference>
<proteinExistence type="predicted"/>
<evidence type="ECO:0000256" key="1">
    <source>
        <dbReference type="ARBA" id="ARBA00022723"/>
    </source>
</evidence>
<dbReference type="AlphaFoldDB" id="A0A6C0C728"/>
<organism evidence="5">
    <name type="scientific">viral metagenome</name>
    <dbReference type="NCBI Taxonomy" id="1070528"/>
    <lineage>
        <taxon>unclassified sequences</taxon>
        <taxon>metagenomes</taxon>
        <taxon>organismal metagenomes</taxon>
    </lineage>
</organism>
<dbReference type="InterPro" id="IPR000058">
    <property type="entry name" value="Znf_AN1"/>
</dbReference>
<dbReference type="GO" id="GO:0008270">
    <property type="term" value="F:zinc ion binding"/>
    <property type="evidence" value="ECO:0007669"/>
    <property type="project" value="UniProtKB-KW"/>
</dbReference>
<dbReference type="InterPro" id="IPR050652">
    <property type="entry name" value="AN1_A20_ZnFinger"/>
</dbReference>
<dbReference type="PANTHER" id="PTHR10634">
    <property type="entry name" value="AN1-TYPE ZINC FINGER PROTEIN"/>
    <property type="match status" value="1"/>
</dbReference>
<sequence length="67" mass="7897">MNKERCSFCNKKLKLISYSCKCNGKFCQKHRYTHSHNCKSLNKKIEESKKNLENNNPVVNHSKVIKI</sequence>
<evidence type="ECO:0000256" key="3">
    <source>
        <dbReference type="ARBA" id="ARBA00022833"/>
    </source>
</evidence>
<dbReference type="Gene3D" id="4.10.1110.10">
    <property type="entry name" value="AN1-like Zinc finger"/>
    <property type="match status" value="1"/>
</dbReference>
<feature type="domain" description="AN1-type" evidence="4">
    <location>
        <begin position="1"/>
        <end position="46"/>
    </location>
</feature>
<keyword evidence="2" id="KW-0863">Zinc-finger</keyword>
<evidence type="ECO:0000313" key="5">
    <source>
        <dbReference type="EMBL" id="QHS99458.1"/>
    </source>
</evidence>
<dbReference type="SMART" id="SM00154">
    <property type="entry name" value="ZnF_AN1"/>
    <property type="match status" value="1"/>
</dbReference>
<evidence type="ECO:0000259" key="4">
    <source>
        <dbReference type="PROSITE" id="PS51039"/>
    </source>
</evidence>
<dbReference type="PROSITE" id="PS51039">
    <property type="entry name" value="ZF_AN1"/>
    <property type="match status" value="1"/>
</dbReference>
<dbReference type="SUPFAM" id="SSF118310">
    <property type="entry name" value="AN1-like Zinc finger"/>
    <property type="match status" value="1"/>
</dbReference>
<accession>A0A6C0C728</accession>